<keyword evidence="4" id="KW-0804">Transcription</keyword>
<dbReference type="PROSITE" id="PS00622">
    <property type="entry name" value="HTH_LUXR_1"/>
    <property type="match status" value="1"/>
</dbReference>
<dbReference type="InterPro" id="IPR016032">
    <property type="entry name" value="Sig_transdc_resp-reg_C-effctor"/>
</dbReference>
<protein>
    <submittedName>
        <fullName evidence="8">Response regulator transcription factor</fullName>
    </submittedName>
</protein>
<sequence length="214" mass="24430">MTGLNIFIVDDHTLFREGLKFLLSNSSFVLSISEAKNGKDFINNIHSSPPDVVLMDIEMPVKNGIEATKEALKIFPSLKIIALSMYGEENFYRDMIDAGAKGFLLKNSRFDEVEQAIMDVYEGKNYFSPEILNQIIKNLNRNNNLAKKNAVLSKREQEVLFHICKGLSNQEIADTLCISKRTVDKHRENILLKSQSKNTAELVVYAIKYQYFEL</sequence>
<feature type="modified residue" description="4-aspartylphosphate" evidence="5">
    <location>
        <position position="56"/>
    </location>
</feature>
<evidence type="ECO:0000259" key="6">
    <source>
        <dbReference type="PROSITE" id="PS50043"/>
    </source>
</evidence>
<evidence type="ECO:0000256" key="1">
    <source>
        <dbReference type="ARBA" id="ARBA00022553"/>
    </source>
</evidence>
<evidence type="ECO:0000313" key="9">
    <source>
        <dbReference type="Proteomes" id="UP001207408"/>
    </source>
</evidence>
<dbReference type="GO" id="GO:0003677">
    <property type="term" value="F:DNA binding"/>
    <property type="evidence" value="ECO:0007669"/>
    <property type="project" value="UniProtKB-KW"/>
</dbReference>
<name>A0AAE3MFK2_9BACT</name>
<dbReference type="Gene3D" id="3.40.50.2300">
    <property type="match status" value="1"/>
</dbReference>
<dbReference type="InterPro" id="IPR001789">
    <property type="entry name" value="Sig_transdc_resp-reg_receiver"/>
</dbReference>
<keyword evidence="9" id="KW-1185">Reference proteome</keyword>
<keyword evidence="1 5" id="KW-0597">Phosphoprotein</keyword>
<feature type="domain" description="HTH luxR-type" evidence="6">
    <location>
        <begin position="145"/>
        <end position="210"/>
    </location>
</feature>
<dbReference type="Pfam" id="PF00072">
    <property type="entry name" value="Response_reg"/>
    <property type="match status" value="1"/>
</dbReference>
<dbReference type="SUPFAM" id="SSF52172">
    <property type="entry name" value="CheY-like"/>
    <property type="match status" value="1"/>
</dbReference>
<evidence type="ECO:0000256" key="2">
    <source>
        <dbReference type="ARBA" id="ARBA00023015"/>
    </source>
</evidence>
<dbReference type="InterPro" id="IPR011006">
    <property type="entry name" value="CheY-like_superfamily"/>
</dbReference>
<keyword evidence="2" id="KW-0805">Transcription regulation</keyword>
<dbReference type="AlphaFoldDB" id="A0AAE3MFK2"/>
<dbReference type="InterPro" id="IPR039420">
    <property type="entry name" value="WalR-like"/>
</dbReference>
<feature type="domain" description="Response regulatory" evidence="7">
    <location>
        <begin position="5"/>
        <end position="121"/>
    </location>
</feature>
<evidence type="ECO:0000259" key="7">
    <source>
        <dbReference type="PROSITE" id="PS50110"/>
    </source>
</evidence>
<dbReference type="GO" id="GO:0006355">
    <property type="term" value="P:regulation of DNA-templated transcription"/>
    <property type="evidence" value="ECO:0007669"/>
    <property type="project" value="InterPro"/>
</dbReference>
<proteinExistence type="predicted"/>
<dbReference type="CDD" id="cd17535">
    <property type="entry name" value="REC_NarL-like"/>
    <property type="match status" value="1"/>
</dbReference>
<dbReference type="Proteomes" id="UP001207408">
    <property type="component" value="Unassembled WGS sequence"/>
</dbReference>
<dbReference type="InterPro" id="IPR058245">
    <property type="entry name" value="NreC/VraR/RcsB-like_REC"/>
</dbReference>
<dbReference type="PANTHER" id="PTHR43214">
    <property type="entry name" value="TWO-COMPONENT RESPONSE REGULATOR"/>
    <property type="match status" value="1"/>
</dbReference>
<dbReference type="EMBL" id="JAPDPI010000026">
    <property type="protein sequence ID" value="MCW3806609.1"/>
    <property type="molecule type" value="Genomic_DNA"/>
</dbReference>
<keyword evidence="3" id="KW-0238">DNA-binding</keyword>
<evidence type="ECO:0000313" key="8">
    <source>
        <dbReference type="EMBL" id="MCW3806609.1"/>
    </source>
</evidence>
<dbReference type="SUPFAM" id="SSF46894">
    <property type="entry name" value="C-terminal effector domain of the bipartite response regulators"/>
    <property type="match status" value="1"/>
</dbReference>
<dbReference type="RefSeq" id="WP_301200202.1">
    <property type="nucleotide sequence ID" value="NZ_JAPDPI010000026.1"/>
</dbReference>
<comment type="caution">
    <text evidence="8">The sequence shown here is derived from an EMBL/GenBank/DDBJ whole genome shotgun (WGS) entry which is preliminary data.</text>
</comment>
<evidence type="ECO:0000256" key="4">
    <source>
        <dbReference type="ARBA" id="ARBA00023163"/>
    </source>
</evidence>
<dbReference type="PROSITE" id="PS50110">
    <property type="entry name" value="RESPONSE_REGULATORY"/>
    <property type="match status" value="1"/>
</dbReference>
<evidence type="ECO:0000256" key="5">
    <source>
        <dbReference type="PROSITE-ProRule" id="PRU00169"/>
    </source>
</evidence>
<gene>
    <name evidence="8" type="ORF">OM074_13315</name>
</gene>
<organism evidence="8 9">
    <name type="scientific">Plebeiibacterium marinum</name>
    <dbReference type="NCBI Taxonomy" id="2992111"/>
    <lineage>
        <taxon>Bacteria</taxon>
        <taxon>Pseudomonadati</taxon>
        <taxon>Bacteroidota</taxon>
        <taxon>Bacteroidia</taxon>
        <taxon>Marinilabiliales</taxon>
        <taxon>Marinilabiliaceae</taxon>
        <taxon>Plebeiibacterium</taxon>
    </lineage>
</organism>
<dbReference type="GO" id="GO:0000160">
    <property type="term" value="P:phosphorelay signal transduction system"/>
    <property type="evidence" value="ECO:0007669"/>
    <property type="project" value="InterPro"/>
</dbReference>
<reference evidence="8" key="1">
    <citation type="submission" date="2022-10" db="EMBL/GenBank/DDBJ databases">
        <authorList>
            <person name="Yu W.X."/>
        </authorList>
    </citation>
    <scope>NUCLEOTIDE SEQUENCE</scope>
    <source>
        <strain evidence="8">D04</strain>
    </source>
</reference>
<evidence type="ECO:0000256" key="3">
    <source>
        <dbReference type="ARBA" id="ARBA00023125"/>
    </source>
</evidence>
<dbReference type="PROSITE" id="PS50043">
    <property type="entry name" value="HTH_LUXR_2"/>
    <property type="match status" value="1"/>
</dbReference>
<dbReference type="InterPro" id="IPR000792">
    <property type="entry name" value="Tscrpt_reg_LuxR_C"/>
</dbReference>
<accession>A0AAE3MFK2</accession>
<dbReference type="SMART" id="SM00421">
    <property type="entry name" value="HTH_LUXR"/>
    <property type="match status" value="1"/>
</dbReference>
<dbReference type="CDD" id="cd06170">
    <property type="entry name" value="LuxR_C_like"/>
    <property type="match status" value="1"/>
</dbReference>
<dbReference type="PANTHER" id="PTHR43214:SF41">
    <property type="entry name" value="NITRATE_NITRITE RESPONSE REGULATOR PROTEIN NARP"/>
    <property type="match status" value="1"/>
</dbReference>
<dbReference type="PRINTS" id="PR00038">
    <property type="entry name" value="HTHLUXR"/>
</dbReference>
<dbReference type="SMART" id="SM00448">
    <property type="entry name" value="REC"/>
    <property type="match status" value="1"/>
</dbReference>
<dbReference type="Pfam" id="PF00196">
    <property type="entry name" value="GerE"/>
    <property type="match status" value="1"/>
</dbReference>